<organism evidence="1 2">
    <name type="scientific">Tritrichomonas foetus</name>
    <dbReference type="NCBI Taxonomy" id="1144522"/>
    <lineage>
        <taxon>Eukaryota</taxon>
        <taxon>Metamonada</taxon>
        <taxon>Parabasalia</taxon>
        <taxon>Tritrichomonadida</taxon>
        <taxon>Tritrichomonadidae</taxon>
        <taxon>Tritrichomonas</taxon>
    </lineage>
</organism>
<dbReference type="EMBL" id="MLAK01000441">
    <property type="protein sequence ID" value="OHT13958.1"/>
    <property type="molecule type" value="Genomic_DNA"/>
</dbReference>
<accession>A0A1J4KW86</accession>
<evidence type="ECO:0000313" key="2">
    <source>
        <dbReference type="Proteomes" id="UP000179807"/>
    </source>
</evidence>
<evidence type="ECO:0000313" key="1">
    <source>
        <dbReference type="EMBL" id="OHT13958.1"/>
    </source>
</evidence>
<proteinExistence type="predicted"/>
<dbReference type="GeneID" id="94833246"/>
<protein>
    <submittedName>
        <fullName evidence="1">Uncharacterized protein</fullName>
    </submittedName>
</protein>
<dbReference type="AlphaFoldDB" id="A0A1J4KW86"/>
<name>A0A1J4KW86_9EUKA</name>
<reference evidence="1" key="1">
    <citation type="submission" date="2016-10" db="EMBL/GenBank/DDBJ databases">
        <authorList>
            <person name="Benchimol M."/>
            <person name="Almeida L.G."/>
            <person name="Vasconcelos A.T."/>
            <person name="Perreira-Neves A."/>
            <person name="Rosa I.A."/>
            <person name="Tasca T."/>
            <person name="Bogo M.R."/>
            <person name="de Souza W."/>
        </authorList>
    </citation>
    <scope>NUCLEOTIDE SEQUENCE [LARGE SCALE GENOMIC DNA]</scope>
    <source>
        <strain evidence="1">K</strain>
    </source>
</reference>
<keyword evidence="2" id="KW-1185">Reference proteome</keyword>
<dbReference type="Proteomes" id="UP000179807">
    <property type="component" value="Unassembled WGS sequence"/>
</dbReference>
<dbReference type="RefSeq" id="XP_068367094.1">
    <property type="nucleotide sequence ID" value="XM_068498542.1"/>
</dbReference>
<comment type="caution">
    <text evidence="1">The sequence shown here is derived from an EMBL/GenBank/DDBJ whole genome shotgun (WGS) entry which is preliminary data.</text>
</comment>
<sequence length="562" mass="65694">MSEETENEIEHPDECTDAELESINIPRFQLIPGFNFSSLYFLGFTYANFTSHTDIYQLLFHCLENRDPGLLKDSNSSVVDLSDHFKFLLNHTSALSEFGDETNEILMDFGDSREGLVETLKNFMANLSMDKEMKFIEMKDTDTPREFIIQKLSEEKIFLPQIIFYSDKGVSSCQDIPYKYLFYPLKPKEESSKNEKDNKNDKWNELCYNVANNFHHYYGISHIIGSEKGIVILYLVTPNCVLKIYDNQTESVGSLSKALKHTKIYFVSYVCDGLNYELNFSPNNLRSNNSIHERINTTTDSHLLSFLFYMEMNQWTKTYTLLEYLIESIQYPTFFGLGCGFEVDPIGHAATIIMGSDSNAKDRILDNMNCDDDTKNNIRDFIQLYGNFTIFIRMLIYFLRSLRQSSAKNFDIYLKALFFMLPVRNGPIADGFIDLLQHIYRNLNQSHKLYDQREKIEHYCCMVIDDLSQLTAFQKKKYISGAYKDMFSRTWESERCISPTFAIRELKKEFQEISKMINLKEFKFNVEALDYAPKYKFNSNYVSYVAQMYWALEIGFSSTIKD</sequence>
<gene>
    <name evidence="1" type="ORF">TRFO_15722</name>
</gene>
<dbReference type="VEuPathDB" id="TrichDB:TRFO_15722"/>